<dbReference type="InterPro" id="IPR010982">
    <property type="entry name" value="Lambda_DNA-bd_dom_sf"/>
</dbReference>
<dbReference type="PROSITE" id="PS50932">
    <property type="entry name" value="HTH_LACI_2"/>
    <property type="match status" value="1"/>
</dbReference>
<feature type="domain" description="HTH cro/C1-type" evidence="5">
    <location>
        <begin position="7"/>
        <end position="54"/>
    </location>
</feature>
<keyword evidence="3" id="KW-0804">Transcription</keyword>
<feature type="domain" description="HTH lacI-type" evidence="4">
    <location>
        <begin position="10"/>
        <end position="64"/>
    </location>
</feature>
<dbReference type="SUPFAM" id="SSF47413">
    <property type="entry name" value="lambda repressor-like DNA-binding domains"/>
    <property type="match status" value="1"/>
</dbReference>
<evidence type="ECO:0000256" key="3">
    <source>
        <dbReference type="ARBA" id="ARBA00023163"/>
    </source>
</evidence>
<comment type="caution">
    <text evidence="6">The sequence shown here is derived from an EMBL/GenBank/DDBJ whole genome shotgun (WGS) entry which is preliminary data.</text>
</comment>
<sequence length="337" mass="36771">MIKKTPKKNVTVFDVAAYAGVSKSTVSLVLTGSSKVSEKSKAKVLEAMDKLGYVYNRDAASLRGKRRSLVAIVINDLSNPYSAQLAIGLEKYIRAMGLFSILVNSAEDVETQGQLVDKLKEYKVAAFIICPAPYTTAEWINDLVVSGFPVINIMRKVAGAQVPTVLPDNITGTEQSTAHLIEKGFKHIAFLGGRDSISDYHDRLAGYKNAMTDAGLACDPRLQVQTDANRHGGRQAIGVALDLDPELDAVVCFNDVIAYGVIEQLRMLGREPGKDLAIVGFDDLEDSRLMSPALSTVSIDADRIGHRVCRLLERLQDQEQISDTILVDVKFVERDSA</sequence>
<dbReference type="CDD" id="cd06289">
    <property type="entry name" value="PBP1_MalI-like"/>
    <property type="match status" value="1"/>
</dbReference>
<gene>
    <name evidence="6" type="ORF">CRD36_01445</name>
</gene>
<dbReference type="Proteomes" id="UP000229730">
    <property type="component" value="Unassembled WGS sequence"/>
</dbReference>
<organism evidence="6 7">
    <name type="scientific">Paremcibacter congregatus</name>
    <dbReference type="NCBI Taxonomy" id="2043170"/>
    <lineage>
        <taxon>Bacteria</taxon>
        <taxon>Pseudomonadati</taxon>
        <taxon>Pseudomonadota</taxon>
        <taxon>Alphaproteobacteria</taxon>
        <taxon>Emcibacterales</taxon>
        <taxon>Emcibacteraceae</taxon>
        <taxon>Paremcibacter</taxon>
    </lineage>
</organism>
<evidence type="ECO:0000256" key="2">
    <source>
        <dbReference type="ARBA" id="ARBA00023125"/>
    </source>
</evidence>
<dbReference type="CDD" id="cd01392">
    <property type="entry name" value="HTH_LacI"/>
    <property type="match status" value="1"/>
</dbReference>
<dbReference type="InParanoid" id="A0A2G4YW49"/>
<evidence type="ECO:0000256" key="1">
    <source>
        <dbReference type="ARBA" id="ARBA00023015"/>
    </source>
</evidence>
<dbReference type="Gene3D" id="1.10.260.40">
    <property type="entry name" value="lambda repressor-like DNA-binding domains"/>
    <property type="match status" value="1"/>
</dbReference>
<evidence type="ECO:0000313" key="7">
    <source>
        <dbReference type="Proteomes" id="UP000229730"/>
    </source>
</evidence>
<keyword evidence="7" id="KW-1185">Reference proteome</keyword>
<dbReference type="Gene3D" id="3.40.50.2300">
    <property type="match status" value="2"/>
</dbReference>
<dbReference type="FunCoup" id="A0A2G4YW49">
    <property type="interactions" value="4"/>
</dbReference>
<dbReference type="SUPFAM" id="SSF53822">
    <property type="entry name" value="Periplasmic binding protein-like I"/>
    <property type="match status" value="1"/>
</dbReference>
<dbReference type="PROSITE" id="PS00356">
    <property type="entry name" value="HTH_LACI_1"/>
    <property type="match status" value="1"/>
</dbReference>
<evidence type="ECO:0000259" key="5">
    <source>
        <dbReference type="PROSITE" id="PS50943"/>
    </source>
</evidence>
<dbReference type="InterPro" id="IPR001761">
    <property type="entry name" value="Peripla_BP/Lac1_sug-bd_dom"/>
</dbReference>
<dbReference type="PANTHER" id="PTHR30146">
    <property type="entry name" value="LACI-RELATED TRANSCRIPTIONAL REPRESSOR"/>
    <property type="match status" value="1"/>
</dbReference>
<dbReference type="AlphaFoldDB" id="A0A2G4YW49"/>
<name>A0A2G4YW49_9PROT</name>
<dbReference type="Pfam" id="PF00532">
    <property type="entry name" value="Peripla_BP_1"/>
    <property type="match status" value="1"/>
</dbReference>
<dbReference type="Pfam" id="PF00356">
    <property type="entry name" value="LacI"/>
    <property type="match status" value="1"/>
</dbReference>
<dbReference type="InterPro" id="IPR001387">
    <property type="entry name" value="Cro/C1-type_HTH"/>
</dbReference>
<evidence type="ECO:0000259" key="4">
    <source>
        <dbReference type="PROSITE" id="PS50932"/>
    </source>
</evidence>
<proteinExistence type="predicted"/>
<evidence type="ECO:0000313" key="6">
    <source>
        <dbReference type="EMBL" id="PHZ86572.1"/>
    </source>
</evidence>
<dbReference type="GO" id="GO:0000976">
    <property type="term" value="F:transcription cis-regulatory region binding"/>
    <property type="evidence" value="ECO:0007669"/>
    <property type="project" value="TreeGrafter"/>
</dbReference>
<dbReference type="RefSeq" id="WP_099470948.1">
    <property type="nucleotide sequence ID" value="NZ_CAXBMK010000004.1"/>
</dbReference>
<dbReference type="GO" id="GO:0003700">
    <property type="term" value="F:DNA-binding transcription factor activity"/>
    <property type="evidence" value="ECO:0007669"/>
    <property type="project" value="TreeGrafter"/>
</dbReference>
<keyword evidence="1" id="KW-0805">Transcription regulation</keyword>
<reference evidence="6 7" key="1">
    <citation type="submission" date="2017-10" db="EMBL/GenBank/DDBJ databases">
        <title>Frigbacter circumglobatus gen. nov. sp. nov., isolated from sediment cultured in situ.</title>
        <authorList>
            <person name="Zhao Z."/>
        </authorList>
    </citation>
    <scope>NUCLEOTIDE SEQUENCE [LARGE SCALE GENOMIC DNA]</scope>
    <source>
        <strain evidence="6 7">ZYL</strain>
    </source>
</reference>
<protein>
    <submittedName>
        <fullName evidence="6">LacI family transcriptional regulator</fullName>
    </submittedName>
</protein>
<dbReference type="PANTHER" id="PTHR30146:SF109">
    <property type="entry name" value="HTH-TYPE TRANSCRIPTIONAL REGULATOR GALS"/>
    <property type="match status" value="1"/>
</dbReference>
<dbReference type="EMBL" id="PDEM01000007">
    <property type="protein sequence ID" value="PHZ86572.1"/>
    <property type="molecule type" value="Genomic_DNA"/>
</dbReference>
<keyword evidence="2" id="KW-0238">DNA-binding</keyword>
<dbReference type="InterPro" id="IPR028082">
    <property type="entry name" value="Peripla_BP_I"/>
</dbReference>
<accession>A0A2G4YW49</accession>
<dbReference type="InterPro" id="IPR000843">
    <property type="entry name" value="HTH_LacI"/>
</dbReference>
<dbReference type="SMART" id="SM00354">
    <property type="entry name" value="HTH_LACI"/>
    <property type="match status" value="1"/>
</dbReference>
<dbReference type="PROSITE" id="PS50943">
    <property type="entry name" value="HTH_CROC1"/>
    <property type="match status" value="1"/>
</dbReference>
<dbReference type="OrthoDB" id="7170131at2"/>